<evidence type="ECO:0000256" key="2">
    <source>
        <dbReference type="ARBA" id="ARBA00023315"/>
    </source>
</evidence>
<keyword evidence="2" id="KW-0012">Acyltransferase</keyword>
<feature type="domain" description="N-acetyltransferase" evidence="4">
    <location>
        <begin position="10"/>
        <end position="148"/>
    </location>
</feature>
<comment type="similarity">
    <text evidence="3">Belongs to the acetyltransferase family. RimJ subfamily.</text>
</comment>
<protein>
    <submittedName>
        <fullName evidence="5">Acetyltransferase</fullName>
    </submittedName>
</protein>
<dbReference type="EMBL" id="JMIB01000028">
    <property type="protein sequence ID" value="KDM90768.1"/>
    <property type="molecule type" value="Genomic_DNA"/>
</dbReference>
<keyword evidence="6" id="KW-1185">Reference proteome</keyword>
<dbReference type="Pfam" id="PF13302">
    <property type="entry name" value="Acetyltransf_3"/>
    <property type="match status" value="1"/>
</dbReference>
<gene>
    <name evidence="5" type="ORF">EA58_15390</name>
</gene>
<proteinExistence type="inferred from homology"/>
<evidence type="ECO:0000313" key="5">
    <source>
        <dbReference type="EMBL" id="KDM90768.1"/>
    </source>
</evidence>
<dbReference type="Gene3D" id="3.40.630.30">
    <property type="match status" value="1"/>
</dbReference>
<dbReference type="InterPro" id="IPR016181">
    <property type="entry name" value="Acyl_CoA_acyltransferase"/>
</dbReference>
<reference evidence="5 6" key="1">
    <citation type="submission" date="2014-04" db="EMBL/GenBank/DDBJ databases">
        <title>Draft genome sequence of Photobacterium halotolerans S2753: a solonamide, ngercheumicin and holomycin producer.</title>
        <authorList>
            <person name="Machado H.R."/>
            <person name="Gram L."/>
        </authorList>
    </citation>
    <scope>NUCLEOTIDE SEQUENCE [LARGE SCALE GENOMIC DNA]</scope>
    <source>
        <strain evidence="5 6">S2753</strain>
    </source>
</reference>
<name>A0A066RTS0_9GAMM</name>
<dbReference type="GO" id="GO:0016747">
    <property type="term" value="F:acyltransferase activity, transferring groups other than amino-acyl groups"/>
    <property type="evidence" value="ECO:0007669"/>
    <property type="project" value="InterPro"/>
</dbReference>
<evidence type="ECO:0000313" key="6">
    <source>
        <dbReference type="Proteomes" id="UP000027192"/>
    </source>
</evidence>
<dbReference type="OrthoDB" id="9801656at2"/>
<accession>A0A066RTS0</accession>
<evidence type="ECO:0000259" key="4">
    <source>
        <dbReference type="Pfam" id="PF13302"/>
    </source>
</evidence>
<evidence type="ECO:0000256" key="3">
    <source>
        <dbReference type="ARBA" id="ARBA00038502"/>
    </source>
</evidence>
<keyword evidence="1 5" id="KW-0808">Transferase</keyword>
<organism evidence="5 6">
    <name type="scientific">Photobacterium galatheae</name>
    <dbReference type="NCBI Taxonomy" id="1654360"/>
    <lineage>
        <taxon>Bacteria</taxon>
        <taxon>Pseudomonadati</taxon>
        <taxon>Pseudomonadota</taxon>
        <taxon>Gammaproteobacteria</taxon>
        <taxon>Vibrionales</taxon>
        <taxon>Vibrionaceae</taxon>
        <taxon>Photobacterium</taxon>
    </lineage>
</organism>
<dbReference type="PANTHER" id="PTHR43792">
    <property type="entry name" value="GNAT FAMILY, PUTATIVE (AFU_ORTHOLOGUE AFUA_3G00765)-RELATED-RELATED"/>
    <property type="match status" value="1"/>
</dbReference>
<dbReference type="STRING" id="1654360.EA58_15390"/>
<dbReference type="AlphaFoldDB" id="A0A066RTS0"/>
<evidence type="ECO:0000256" key="1">
    <source>
        <dbReference type="ARBA" id="ARBA00022679"/>
    </source>
</evidence>
<sequence>MKQPSLTTERLLLRPLQLADAGRIQKMAGAPEIALGTTNVPYPYDSGMAGQWIGRALAGWDQCTLAIFAITLKDTEQLIGSIGLHHIQNNTAQLGFWLGVPFWQQGYCTEAARSIVHFGFTQLKLCKIFAQHRRLDPKPGKVLEKAGLAFVCVKPDAIRVNRVTEDLSYYEAMSPSLVEA</sequence>
<dbReference type="RefSeq" id="WP_036754340.1">
    <property type="nucleotide sequence ID" value="NZ_JAGSGC010000007.1"/>
</dbReference>
<dbReference type="InterPro" id="IPR051531">
    <property type="entry name" value="N-acetyltransferase"/>
</dbReference>
<dbReference type="SUPFAM" id="SSF55729">
    <property type="entry name" value="Acyl-CoA N-acyltransferases (Nat)"/>
    <property type="match status" value="1"/>
</dbReference>
<dbReference type="InterPro" id="IPR000182">
    <property type="entry name" value="GNAT_dom"/>
</dbReference>
<dbReference type="PANTHER" id="PTHR43792:SF8">
    <property type="entry name" value="[RIBOSOMAL PROTEIN US5]-ALANINE N-ACETYLTRANSFERASE"/>
    <property type="match status" value="1"/>
</dbReference>
<comment type="caution">
    <text evidence="5">The sequence shown here is derived from an EMBL/GenBank/DDBJ whole genome shotgun (WGS) entry which is preliminary data.</text>
</comment>
<dbReference type="Proteomes" id="UP000027192">
    <property type="component" value="Unassembled WGS sequence"/>
</dbReference>